<evidence type="ECO:0000313" key="2">
    <source>
        <dbReference type="Proteomes" id="UP000294644"/>
    </source>
</evidence>
<accession>A0A4R5CUL5</accession>
<dbReference type="Proteomes" id="UP000294644">
    <property type="component" value="Unassembled WGS sequence"/>
</dbReference>
<gene>
    <name evidence="1" type="ORF">E0F91_14370</name>
</gene>
<organism evidence="1 2">
    <name type="scientific">Flavobacterium sandaracinum</name>
    <dbReference type="NCBI Taxonomy" id="2541733"/>
    <lineage>
        <taxon>Bacteria</taxon>
        <taxon>Pseudomonadati</taxon>
        <taxon>Bacteroidota</taxon>
        <taxon>Flavobacteriia</taxon>
        <taxon>Flavobacteriales</taxon>
        <taxon>Flavobacteriaceae</taxon>
        <taxon>Flavobacterium</taxon>
    </lineage>
</organism>
<reference evidence="1 2" key="1">
    <citation type="submission" date="2019-03" db="EMBL/GenBank/DDBJ databases">
        <title>Flavobacterium LB-D12 sp. nov., isolated from arctic soil.</title>
        <authorList>
            <person name="Chaudhary D.K."/>
        </authorList>
    </citation>
    <scope>NUCLEOTIDE SEQUENCE [LARGE SCALE GENOMIC DNA]</scope>
    <source>
        <strain evidence="1 2">LB-D12</strain>
    </source>
</reference>
<comment type="caution">
    <text evidence="1">The sequence shown here is derived from an EMBL/GenBank/DDBJ whole genome shotgun (WGS) entry which is preliminary data.</text>
</comment>
<dbReference type="EMBL" id="SMFN01000020">
    <property type="protein sequence ID" value="TDE01535.1"/>
    <property type="molecule type" value="Genomic_DNA"/>
</dbReference>
<keyword evidence="2" id="KW-1185">Reference proteome</keyword>
<dbReference type="RefSeq" id="WP_132067146.1">
    <property type="nucleotide sequence ID" value="NZ_SMFN01000020.1"/>
</dbReference>
<protein>
    <submittedName>
        <fullName evidence="1">Uncharacterized protein</fullName>
    </submittedName>
</protein>
<proteinExistence type="predicted"/>
<sequence>MGYLVKYGYASKEDIDKLILDILPNVLDKKQKENKVINLIYAMHKKDKTLVNKGTSRKPIWKKFV</sequence>
<evidence type="ECO:0000313" key="1">
    <source>
        <dbReference type="EMBL" id="TDE01535.1"/>
    </source>
</evidence>
<dbReference type="OrthoDB" id="9768354at2"/>
<dbReference type="AlphaFoldDB" id="A0A4R5CUL5"/>
<name>A0A4R5CUL5_9FLAO</name>